<dbReference type="SUPFAM" id="SSF56784">
    <property type="entry name" value="HAD-like"/>
    <property type="match status" value="1"/>
</dbReference>
<dbReference type="AlphaFoldDB" id="A0A367CER3"/>
<evidence type="ECO:0000313" key="1">
    <source>
        <dbReference type="EMBL" id="RCA11119.1"/>
    </source>
</evidence>
<organism evidence="1 2">
    <name type="scientific">Enterococcus durans</name>
    <dbReference type="NCBI Taxonomy" id="53345"/>
    <lineage>
        <taxon>Bacteria</taxon>
        <taxon>Bacillati</taxon>
        <taxon>Bacillota</taxon>
        <taxon>Bacilli</taxon>
        <taxon>Lactobacillales</taxon>
        <taxon>Enterococcaceae</taxon>
        <taxon>Enterococcus</taxon>
    </lineage>
</organism>
<proteinExistence type="predicted"/>
<evidence type="ECO:0000313" key="2">
    <source>
        <dbReference type="Proteomes" id="UP000252797"/>
    </source>
</evidence>
<comment type="caution">
    <text evidence="1">The sequence shown here is derived from an EMBL/GenBank/DDBJ whole genome shotgun (WGS) entry which is preliminary data.</text>
</comment>
<name>A0A367CER3_9ENTE</name>
<dbReference type="Proteomes" id="UP000252797">
    <property type="component" value="Unassembled WGS sequence"/>
</dbReference>
<reference evidence="1 2" key="1">
    <citation type="submission" date="2015-06" db="EMBL/GenBank/DDBJ databases">
        <title>The Genome Sequence of Enterococcus durans 4EA1.</title>
        <authorList>
            <consortium name="The Broad Institute Genomics Platform"/>
            <consortium name="The Broad Institute Genome Sequencing Center for Infectious Disease"/>
            <person name="Earl A.M."/>
            <person name="Van Tyne D."/>
            <person name="Lebreton F."/>
            <person name="Saavedra J.T."/>
            <person name="Gilmore M.S."/>
            <person name="Manson Mcguire A."/>
            <person name="Clock S."/>
            <person name="Crupain M."/>
            <person name="Rangan U."/>
            <person name="Young S."/>
            <person name="Abouelleil A."/>
            <person name="Cao P."/>
            <person name="Chapman S.B."/>
            <person name="Griggs A."/>
            <person name="Priest M."/>
            <person name="Shea T."/>
            <person name="Wortman J."/>
            <person name="Nusbaum C."/>
            <person name="Birren B."/>
        </authorList>
    </citation>
    <scope>NUCLEOTIDE SEQUENCE [LARGE SCALE GENOMIC DNA]</scope>
    <source>
        <strain evidence="1 2">4EA1</strain>
    </source>
</reference>
<protein>
    <submittedName>
        <fullName evidence="1">Uncharacterized protein</fullName>
    </submittedName>
</protein>
<gene>
    <name evidence="1" type="ORF">EA71_01874</name>
</gene>
<dbReference type="Gene3D" id="3.40.50.1000">
    <property type="entry name" value="HAD superfamily/HAD-like"/>
    <property type="match status" value="1"/>
</dbReference>
<dbReference type="InterPro" id="IPR036412">
    <property type="entry name" value="HAD-like_sf"/>
</dbReference>
<dbReference type="InterPro" id="IPR023214">
    <property type="entry name" value="HAD_sf"/>
</dbReference>
<accession>A0A367CER3</accession>
<sequence length="35" mass="3760">MDNAPDAVKAVADEVCPSNDQDGVLVTLDRLFPLM</sequence>
<dbReference type="Pfam" id="PF08282">
    <property type="entry name" value="Hydrolase_3"/>
    <property type="match status" value="1"/>
</dbReference>
<dbReference type="EMBL" id="LEPB01000004">
    <property type="protein sequence ID" value="RCA11119.1"/>
    <property type="molecule type" value="Genomic_DNA"/>
</dbReference>